<sequence length="109" mass="12484">MIEDIRNWSAAIASLLAIISIFYTWLTARSKANEHTIGKHERKLIEHDRRIQTLESDVGHLPPKDDVHELRIALEQVRGALGRLEESHLGVTRVVNRIEIFLLDGGKER</sequence>
<comment type="caution">
    <text evidence="3">The sequence shown here is derived from an EMBL/GenBank/DDBJ whole genome shotgun (WGS) entry which is preliminary data.</text>
</comment>
<dbReference type="Pfam" id="PF10805">
    <property type="entry name" value="DUF2730"/>
    <property type="match status" value="1"/>
</dbReference>
<protein>
    <submittedName>
        <fullName evidence="3">DUF2730 family protein</fullName>
    </submittedName>
</protein>
<evidence type="ECO:0000313" key="6">
    <source>
        <dbReference type="Proteomes" id="UP000541109"/>
    </source>
</evidence>
<dbReference type="EMBL" id="JACFXV010000051">
    <property type="protein sequence ID" value="MBA5777499.1"/>
    <property type="molecule type" value="Genomic_DNA"/>
</dbReference>
<dbReference type="InterPro" id="IPR020269">
    <property type="entry name" value="Phage_Mu_Releasin"/>
</dbReference>
<dbReference type="EMBL" id="JACFXV010000055">
    <property type="protein sequence ID" value="MBA5778090.1"/>
    <property type="molecule type" value="Genomic_DNA"/>
</dbReference>
<feature type="transmembrane region" description="Helical" evidence="1">
    <location>
        <begin position="6"/>
        <end position="26"/>
    </location>
</feature>
<keyword evidence="6" id="KW-1185">Reference proteome</keyword>
<proteinExistence type="predicted"/>
<keyword evidence="1" id="KW-0812">Transmembrane</keyword>
<evidence type="ECO:0000313" key="4">
    <source>
        <dbReference type="EMBL" id="MBA5778090.1"/>
    </source>
</evidence>
<evidence type="ECO:0000313" key="5">
    <source>
        <dbReference type="EMBL" id="MBA5778133.1"/>
    </source>
</evidence>
<evidence type="ECO:0000256" key="1">
    <source>
        <dbReference type="SAM" id="Phobius"/>
    </source>
</evidence>
<evidence type="ECO:0000313" key="2">
    <source>
        <dbReference type="EMBL" id="MBA5777461.1"/>
    </source>
</evidence>
<dbReference type="Proteomes" id="UP000541109">
    <property type="component" value="Unassembled WGS sequence"/>
</dbReference>
<accession>A0A839AG22</accession>
<reference evidence="3 6" key="1">
    <citation type="submission" date="2020-07" db="EMBL/GenBank/DDBJ databases">
        <title>Stappia sp., F7233, whole genome shotgun sequencing project.</title>
        <authorList>
            <person name="Jiang S."/>
            <person name="Liu Z.W."/>
            <person name="Du Z.J."/>
        </authorList>
    </citation>
    <scope>NUCLEOTIDE SEQUENCE [LARGE SCALE GENOMIC DNA]</scope>
    <source>
        <strain evidence="3 6">F7233</strain>
    </source>
</reference>
<dbReference type="EMBL" id="JACFXV010000050">
    <property type="protein sequence ID" value="MBA5777461.1"/>
    <property type="molecule type" value="Genomic_DNA"/>
</dbReference>
<gene>
    <name evidence="2" type="ORF">H2509_10025</name>
    <name evidence="3" type="ORF">H2509_10215</name>
    <name evidence="4" type="ORF">H2509_13250</name>
    <name evidence="5" type="ORF">H2509_13465</name>
</gene>
<evidence type="ECO:0000313" key="3">
    <source>
        <dbReference type="EMBL" id="MBA5777499.1"/>
    </source>
</evidence>
<keyword evidence="1" id="KW-1133">Transmembrane helix</keyword>
<keyword evidence="1" id="KW-0472">Membrane</keyword>
<name>A0A839AG22_9HYPH</name>
<organism evidence="3 6">
    <name type="scientific">Stappia albiluteola</name>
    <dbReference type="NCBI Taxonomy" id="2758565"/>
    <lineage>
        <taxon>Bacteria</taxon>
        <taxon>Pseudomonadati</taxon>
        <taxon>Pseudomonadota</taxon>
        <taxon>Alphaproteobacteria</taxon>
        <taxon>Hyphomicrobiales</taxon>
        <taxon>Stappiaceae</taxon>
        <taxon>Stappia</taxon>
    </lineage>
</organism>
<dbReference type="AlphaFoldDB" id="A0A839AG22"/>
<dbReference type="RefSeq" id="WP_182164892.1">
    <property type="nucleotide sequence ID" value="NZ_JACFXV010000050.1"/>
</dbReference>
<dbReference type="EMBL" id="JACFXV010000056">
    <property type="protein sequence ID" value="MBA5778133.1"/>
    <property type="molecule type" value="Genomic_DNA"/>
</dbReference>